<feature type="transmembrane region" description="Helical" evidence="6">
    <location>
        <begin position="38"/>
        <end position="58"/>
    </location>
</feature>
<comment type="subcellular location">
    <subcellularLocation>
        <location evidence="1">Membrane</location>
        <topology evidence="1">Multi-pass membrane protein</topology>
    </subcellularLocation>
</comment>
<proteinExistence type="inferred from homology"/>
<evidence type="ECO:0000256" key="1">
    <source>
        <dbReference type="ARBA" id="ARBA00004141"/>
    </source>
</evidence>
<dbReference type="STRING" id="34027.SAMN05421829_12521"/>
<evidence type="ECO:0000256" key="3">
    <source>
        <dbReference type="ARBA" id="ARBA00022692"/>
    </source>
</evidence>
<keyword evidence="9" id="KW-1185">Reference proteome</keyword>
<evidence type="ECO:0000256" key="6">
    <source>
        <dbReference type="SAM" id="Phobius"/>
    </source>
</evidence>
<evidence type="ECO:0000313" key="8">
    <source>
        <dbReference type="EMBL" id="SIR63990.1"/>
    </source>
</evidence>
<feature type="transmembrane region" description="Helical" evidence="6">
    <location>
        <begin position="273"/>
        <end position="290"/>
    </location>
</feature>
<evidence type="ECO:0000256" key="2">
    <source>
        <dbReference type="ARBA" id="ARBA00007362"/>
    </source>
</evidence>
<dbReference type="EMBL" id="FTMD01000025">
    <property type="protein sequence ID" value="SIR63990.1"/>
    <property type="molecule type" value="Genomic_DNA"/>
</dbReference>
<feature type="transmembrane region" description="Helical" evidence="6">
    <location>
        <begin position="213"/>
        <end position="236"/>
    </location>
</feature>
<evidence type="ECO:0000256" key="4">
    <source>
        <dbReference type="ARBA" id="ARBA00022989"/>
    </source>
</evidence>
<dbReference type="GO" id="GO:0016020">
    <property type="term" value="C:membrane"/>
    <property type="evidence" value="ECO:0007669"/>
    <property type="project" value="UniProtKB-SubCell"/>
</dbReference>
<dbReference type="AlphaFoldDB" id="A0A1N7CK88"/>
<evidence type="ECO:0000259" key="7">
    <source>
        <dbReference type="Pfam" id="PF00892"/>
    </source>
</evidence>
<feature type="transmembrane region" description="Helical" evidence="6">
    <location>
        <begin position="243"/>
        <end position="261"/>
    </location>
</feature>
<gene>
    <name evidence="8" type="ORF">SAMN05421829_12521</name>
</gene>
<dbReference type="PANTHER" id="PTHR32322">
    <property type="entry name" value="INNER MEMBRANE TRANSPORTER"/>
    <property type="match status" value="1"/>
</dbReference>
<organism evidence="8 9">
    <name type="scientific">Aromatoleum tolulyticum</name>
    <dbReference type="NCBI Taxonomy" id="34027"/>
    <lineage>
        <taxon>Bacteria</taxon>
        <taxon>Pseudomonadati</taxon>
        <taxon>Pseudomonadota</taxon>
        <taxon>Betaproteobacteria</taxon>
        <taxon>Rhodocyclales</taxon>
        <taxon>Rhodocyclaceae</taxon>
        <taxon>Aromatoleum</taxon>
    </lineage>
</organism>
<reference evidence="9" key="1">
    <citation type="submission" date="2017-01" db="EMBL/GenBank/DDBJ databases">
        <authorList>
            <person name="Varghese N."/>
            <person name="Submissions S."/>
        </authorList>
    </citation>
    <scope>NUCLEOTIDE SEQUENCE [LARGE SCALE GENOMIC DNA]</scope>
    <source>
        <strain evidence="9">ATCC 51758</strain>
    </source>
</reference>
<keyword evidence="5 6" id="KW-0472">Membrane</keyword>
<feature type="transmembrane region" description="Helical" evidence="6">
    <location>
        <begin position="180"/>
        <end position="201"/>
    </location>
</feature>
<keyword evidence="4 6" id="KW-1133">Transmembrane helix</keyword>
<feature type="transmembrane region" description="Helical" evidence="6">
    <location>
        <begin position="96"/>
        <end position="117"/>
    </location>
</feature>
<dbReference type="PANTHER" id="PTHR32322:SF2">
    <property type="entry name" value="EAMA DOMAIN-CONTAINING PROTEIN"/>
    <property type="match status" value="1"/>
</dbReference>
<dbReference type="Proteomes" id="UP000186819">
    <property type="component" value="Unassembled WGS sequence"/>
</dbReference>
<keyword evidence="3 6" id="KW-0812">Transmembrane</keyword>
<dbReference type="InterPro" id="IPR050638">
    <property type="entry name" value="AA-Vitamin_Transporters"/>
</dbReference>
<dbReference type="InterPro" id="IPR037185">
    <property type="entry name" value="EmrE-like"/>
</dbReference>
<dbReference type="InterPro" id="IPR000620">
    <property type="entry name" value="EamA_dom"/>
</dbReference>
<feature type="transmembrane region" description="Helical" evidence="6">
    <location>
        <begin position="151"/>
        <end position="168"/>
    </location>
</feature>
<name>A0A1N7CK88_9RHOO</name>
<feature type="transmembrane region" description="Helical" evidence="6">
    <location>
        <begin position="70"/>
        <end position="90"/>
    </location>
</feature>
<dbReference type="SUPFAM" id="SSF103481">
    <property type="entry name" value="Multidrug resistance efflux transporter EmrE"/>
    <property type="match status" value="2"/>
</dbReference>
<feature type="domain" description="EamA" evidence="7">
    <location>
        <begin position="13"/>
        <end position="140"/>
    </location>
</feature>
<dbReference type="RefSeq" id="WP_084205211.1">
    <property type="nucleotide sequence ID" value="NZ_FTMD01000025.1"/>
</dbReference>
<feature type="domain" description="EamA" evidence="7">
    <location>
        <begin position="153"/>
        <end position="286"/>
    </location>
</feature>
<comment type="similarity">
    <text evidence="2">Belongs to the EamA transporter family.</text>
</comment>
<feature type="transmembrane region" description="Helical" evidence="6">
    <location>
        <begin position="126"/>
        <end position="145"/>
    </location>
</feature>
<dbReference type="Pfam" id="PF00892">
    <property type="entry name" value="EamA"/>
    <property type="match status" value="2"/>
</dbReference>
<dbReference type="OrthoDB" id="5430053at2"/>
<sequence length="326" mass="34659">MNRDRKLLVAAGALLVLSIIWGYNYVVMKKVMRYVDPFDFSAMRTFFGSLALFAVLALRRRPLRPVALGGTLWLGLLQTAAFTALIQWALVSGGAGKTAVLVYTMPFWLLMLARAFLGERMRGSQWMAVALALGGLLLILEPWTLRGDMQSTLLAVLAGLVWAASAVSAKRLRANVEVDLLSLTAWQMLLGSLVLCLIAWLLPSEAPQVTPYFIGALVYNALFATGLAWLMWLFILDRLPAGLAGLSSLAVPVVGVLSGAMELGERPNASESWGMVCIVVALLAISAIAMRGRNALAARADGAREGAAPAAGATVGSSAVGREGGD</sequence>
<protein>
    <submittedName>
        <fullName evidence="8">EamA domain-containing membrane protein RarD</fullName>
    </submittedName>
</protein>
<evidence type="ECO:0000313" key="9">
    <source>
        <dbReference type="Proteomes" id="UP000186819"/>
    </source>
</evidence>
<accession>A0A1N7CK88</accession>
<evidence type="ECO:0000256" key="5">
    <source>
        <dbReference type="ARBA" id="ARBA00023136"/>
    </source>
</evidence>